<reference evidence="5 6" key="1">
    <citation type="submission" date="2019-05" db="EMBL/GenBank/DDBJ databases">
        <authorList>
            <consortium name="Pathogen Informatics"/>
        </authorList>
    </citation>
    <scope>NUCLEOTIDE SEQUENCE [LARGE SCALE GENOMIC DNA]</scope>
    <source>
        <strain evidence="5 6">NCTC13032</strain>
    </source>
</reference>
<dbReference type="GO" id="GO:0032259">
    <property type="term" value="P:methylation"/>
    <property type="evidence" value="ECO:0007669"/>
    <property type="project" value="UniProtKB-KW"/>
</dbReference>
<dbReference type="GO" id="GO:0009307">
    <property type="term" value="P:DNA restriction-modification system"/>
    <property type="evidence" value="ECO:0007669"/>
    <property type="project" value="UniProtKB-KW"/>
</dbReference>
<protein>
    <submittedName>
        <fullName evidence="5">DNA-cytosine methyltransferase</fullName>
        <ecNumber evidence="5">2.1.1.37</ecNumber>
    </submittedName>
</protein>
<dbReference type="SUPFAM" id="SSF53335">
    <property type="entry name" value="S-adenosyl-L-methionine-dependent methyltransferases"/>
    <property type="match status" value="1"/>
</dbReference>
<evidence type="ECO:0000313" key="5">
    <source>
        <dbReference type="EMBL" id="VTP70695.1"/>
    </source>
</evidence>
<gene>
    <name evidence="5" type="primary">dcm_1</name>
    <name evidence="5" type="ORF">NCTC13032_04798</name>
</gene>
<evidence type="ECO:0000313" key="6">
    <source>
        <dbReference type="Proteomes" id="UP000310719"/>
    </source>
</evidence>
<dbReference type="InterPro" id="IPR001525">
    <property type="entry name" value="C5_MeTfrase"/>
</dbReference>
<evidence type="ECO:0000256" key="4">
    <source>
        <dbReference type="ARBA" id="ARBA00047422"/>
    </source>
</evidence>
<keyword evidence="3" id="KW-0680">Restriction system</keyword>
<dbReference type="Proteomes" id="UP000310719">
    <property type="component" value="Chromosome"/>
</dbReference>
<evidence type="ECO:0000256" key="1">
    <source>
        <dbReference type="ARBA" id="ARBA00022603"/>
    </source>
</evidence>
<dbReference type="GO" id="GO:0003886">
    <property type="term" value="F:DNA (cytosine-5-)-methyltransferase activity"/>
    <property type="evidence" value="ECO:0007669"/>
    <property type="project" value="UniProtKB-EC"/>
</dbReference>
<name>A0A4U9I2Y9_9ENTR</name>
<comment type="catalytic activity">
    <reaction evidence="4">
        <text>a 2'-deoxycytidine in DNA + S-adenosyl-L-methionine = a 5-methyl-2'-deoxycytidine in DNA + S-adenosyl-L-homocysteine + H(+)</text>
        <dbReference type="Rhea" id="RHEA:13681"/>
        <dbReference type="Rhea" id="RHEA-COMP:11369"/>
        <dbReference type="Rhea" id="RHEA-COMP:11370"/>
        <dbReference type="ChEBI" id="CHEBI:15378"/>
        <dbReference type="ChEBI" id="CHEBI:57856"/>
        <dbReference type="ChEBI" id="CHEBI:59789"/>
        <dbReference type="ChEBI" id="CHEBI:85452"/>
        <dbReference type="ChEBI" id="CHEBI:85454"/>
        <dbReference type="EC" id="2.1.1.37"/>
    </reaction>
</comment>
<accession>A0A4U9I2Y9</accession>
<sequence>MVDPTNPHSIARTLSARYYKDGAEILIDRGWDKALGERDFDDPENQRHRPRRLTPRECARLMGFETPQGYHFRIPVSDTQAYRQFGNSVVVPAFAAVARLLESRILQA</sequence>
<proteinExistence type="predicted"/>
<organism evidence="5 6">
    <name type="scientific">Leclercia adecarboxylata</name>
    <dbReference type="NCBI Taxonomy" id="83655"/>
    <lineage>
        <taxon>Bacteria</taxon>
        <taxon>Pseudomonadati</taxon>
        <taxon>Pseudomonadota</taxon>
        <taxon>Gammaproteobacteria</taxon>
        <taxon>Enterobacterales</taxon>
        <taxon>Enterobacteriaceae</taxon>
        <taxon>Leclercia</taxon>
    </lineage>
</organism>
<evidence type="ECO:0000256" key="3">
    <source>
        <dbReference type="ARBA" id="ARBA00022747"/>
    </source>
</evidence>
<dbReference type="Pfam" id="PF00145">
    <property type="entry name" value="DNA_methylase"/>
    <property type="match status" value="1"/>
</dbReference>
<dbReference type="EMBL" id="LR590464">
    <property type="protein sequence ID" value="VTP70695.1"/>
    <property type="molecule type" value="Genomic_DNA"/>
</dbReference>
<dbReference type="EC" id="2.1.1.37" evidence="5"/>
<keyword evidence="2 5" id="KW-0808">Transferase</keyword>
<dbReference type="AlphaFoldDB" id="A0A4U9I2Y9"/>
<evidence type="ECO:0000256" key="2">
    <source>
        <dbReference type="ARBA" id="ARBA00022679"/>
    </source>
</evidence>
<dbReference type="Gene3D" id="3.90.120.30">
    <property type="match status" value="1"/>
</dbReference>
<dbReference type="InterPro" id="IPR029063">
    <property type="entry name" value="SAM-dependent_MTases_sf"/>
</dbReference>
<keyword evidence="1 5" id="KW-0489">Methyltransferase</keyword>